<comment type="caution">
    <text evidence="2">The sequence shown here is derived from an EMBL/GenBank/DDBJ whole genome shotgun (WGS) entry which is preliminary data.</text>
</comment>
<dbReference type="Pfam" id="PF00027">
    <property type="entry name" value="cNMP_binding"/>
    <property type="match status" value="1"/>
</dbReference>
<name>A0ABP9G2V3_9SPHI</name>
<dbReference type="RefSeq" id="WP_345331122.1">
    <property type="nucleotide sequence ID" value="NZ_BAABJI010000002.1"/>
</dbReference>
<dbReference type="InterPro" id="IPR014710">
    <property type="entry name" value="RmlC-like_jellyroll"/>
</dbReference>
<evidence type="ECO:0000313" key="3">
    <source>
        <dbReference type="Proteomes" id="UP001501436"/>
    </source>
</evidence>
<dbReference type="InterPro" id="IPR018490">
    <property type="entry name" value="cNMP-bd_dom_sf"/>
</dbReference>
<feature type="domain" description="Cyclic nucleotide-binding" evidence="1">
    <location>
        <begin position="30"/>
        <end position="114"/>
    </location>
</feature>
<gene>
    <name evidence="2" type="ORF">GCM10023313_20720</name>
</gene>
<keyword evidence="3" id="KW-1185">Reference proteome</keyword>
<evidence type="ECO:0000313" key="2">
    <source>
        <dbReference type="EMBL" id="GAA4916996.1"/>
    </source>
</evidence>
<dbReference type="SUPFAM" id="SSF51206">
    <property type="entry name" value="cAMP-binding domain-like"/>
    <property type="match status" value="1"/>
</dbReference>
<accession>A0ABP9G2V3</accession>
<proteinExistence type="predicted"/>
<protein>
    <submittedName>
        <fullName evidence="2">Crp/Fnr family transcriptional regulator</fullName>
    </submittedName>
</protein>
<dbReference type="Gene3D" id="2.60.120.10">
    <property type="entry name" value="Jelly Rolls"/>
    <property type="match status" value="1"/>
</dbReference>
<reference evidence="3" key="1">
    <citation type="journal article" date="2019" name="Int. J. Syst. Evol. Microbiol.">
        <title>The Global Catalogue of Microorganisms (GCM) 10K type strain sequencing project: providing services to taxonomists for standard genome sequencing and annotation.</title>
        <authorList>
            <consortium name="The Broad Institute Genomics Platform"/>
            <consortium name="The Broad Institute Genome Sequencing Center for Infectious Disease"/>
            <person name="Wu L."/>
            <person name="Ma J."/>
        </authorList>
    </citation>
    <scope>NUCLEOTIDE SEQUENCE [LARGE SCALE GENOMIC DNA]</scope>
    <source>
        <strain evidence="3">JCM 18283</strain>
    </source>
</reference>
<sequence length="187" mass="22056">MSHQLREHIEKVISLTDEEYQFIFSHFTHKRYKKHQFMVQVGEPVLHNYYLLSGLTKLVYTDQKAKQHILAFAMEDWWDNDFQAYYTRTNATLSMECLEDTEALCLSLDNFKALRVGLPKIEAFFLERVTNGFLAAQRRILSLMTTSVQERYEQLIRQQPKLLQRVPKTQLAAYLGVSREALSRLSF</sequence>
<evidence type="ECO:0000259" key="1">
    <source>
        <dbReference type="Pfam" id="PF00027"/>
    </source>
</evidence>
<dbReference type="Proteomes" id="UP001501436">
    <property type="component" value="Unassembled WGS sequence"/>
</dbReference>
<dbReference type="CDD" id="cd00038">
    <property type="entry name" value="CAP_ED"/>
    <property type="match status" value="1"/>
</dbReference>
<dbReference type="EMBL" id="BAABJI010000002">
    <property type="protein sequence ID" value="GAA4916996.1"/>
    <property type="molecule type" value="Genomic_DNA"/>
</dbReference>
<dbReference type="InterPro" id="IPR000595">
    <property type="entry name" value="cNMP-bd_dom"/>
</dbReference>
<organism evidence="2 3">
    <name type="scientific">Mucilaginibacter defluvii</name>
    <dbReference type="NCBI Taxonomy" id="1196019"/>
    <lineage>
        <taxon>Bacteria</taxon>
        <taxon>Pseudomonadati</taxon>
        <taxon>Bacteroidota</taxon>
        <taxon>Sphingobacteriia</taxon>
        <taxon>Sphingobacteriales</taxon>
        <taxon>Sphingobacteriaceae</taxon>
        <taxon>Mucilaginibacter</taxon>
    </lineage>
</organism>